<evidence type="ECO:0000259" key="3">
    <source>
        <dbReference type="Pfam" id="PF00501"/>
    </source>
</evidence>
<dbReference type="RefSeq" id="WP_126231841.1">
    <property type="nucleotide sequence ID" value="NZ_PRBV01000001.1"/>
</dbReference>
<gene>
    <name evidence="4" type="ORF">C3H57_00125</name>
</gene>
<evidence type="ECO:0000313" key="4">
    <source>
        <dbReference type="EMBL" id="RTJ80759.1"/>
    </source>
</evidence>
<dbReference type="PANTHER" id="PTHR44845:SF7">
    <property type="entry name" value="PLIPASTATIN SYNTHASE SUBUNIT D"/>
    <property type="match status" value="1"/>
</dbReference>
<dbReference type="PROSITE" id="PS00455">
    <property type="entry name" value="AMP_BINDING"/>
    <property type="match status" value="1"/>
</dbReference>
<dbReference type="Gene3D" id="3.30.300.30">
    <property type="match status" value="1"/>
</dbReference>
<name>A0A431EIF8_CAMJU</name>
<dbReference type="Gene3D" id="3.40.50.12780">
    <property type="entry name" value="N-terminal domain of ligase-like"/>
    <property type="match status" value="1"/>
</dbReference>
<dbReference type="AlphaFoldDB" id="A0A431EIF8"/>
<dbReference type="EMBL" id="PRBV01000001">
    <property type="protein sequence ID" value="RTJ80759.1"/>
    <property type="molecule type" value="Genomic_DNA"/>
</dbReference>
<organism evidence="4 5">
    <name type="scientific">Campylobacter jejuni</name>
    <dbReference type="NCBI Taxonomy" id="197"/>
    <lineage>
        <taxon>Bacteria</taxon>
        <taxon>Pseudomonadati</taxon>
        <taxon>Campylobacterota</taxon>
        <taxon>Epsilonproteobacteria</taxon>
        <taxon>Campylobacterales</taxon>
        <taxon>Campylobacteraceae</taxon>
        <taxon>Campylobacter</taxon>
    </lineage>
</organism>
<comment type="caution">
    <text evidence="4">The sequence shown here is derived from an EMBL/GenBank/DDBJ whole genome shotgun (WGS) entry which is preliminary data.</text>
</comment>
<dbReference type="InterPro" id="IPR045851">
    <property type="entry name" value="AMP-bd_C_sf"/>
</dbReference>
<dbReference type="InterPro" id="IPR042099">
    <property type="entry name" value="ANL_N_sf"/>
</dbReference>
<dbReference type="Proteomes" id="UP000288507">
    <property type="component" value="Unassembled WGS sequence"/>
</dbReference>
<evidence type="ECO:0000313" key="5">
    <source>
        <dbReference type="Proteomes" id="UP000288507"/>
    </source>
</evidence>
<feature type="domain" description="AMP-dependent synthetase/ligase" evidence="3">
    <location>
        <begin position="20"/>
        <end position="374"/>
    </location>
</feature>
<evidence type="ECO:0000256" key="1">
    <source>
        <dbReference type="ARBA" id="ARBA00022450"/>
    </source>
</evidence>
<keyword evidence="1" id="KW-0596">Phosphopantetheine</keyword>
<dbReference type="InterPro" id="IPR000873">
    <property type="entry name" value="AMP-dep_synth/lig_dom"/>
</dbReference>
<dbReference type="SUPFAM" id="SSF56801">
    <property type="entry name" value="Acetyl-CoA synthetase-like"/>
    <property type="match status" value="1"/>
</dbReference>
<dbReference type="Pfam" id="PF00501">
    <property type="entry name" value="AMP-binding"/>
    <property type="match status" value="1"/>
</dbReference>
<protein>
    <submittedName>
        <fullName evidence="4">Amino acid adenylation protein</fullName>
    </submittedName>
</protein>
<accession>A0A431EIF8</accession>
<evidence type="ECO:0000256" key="2">
    <source>
        <dbReference type="ARBA" id="ARBA00022553"/>
    </source>
</evidence>
<dbReference type="PANTHER" id="PTHR44845">
    <property type="entry name" value="CARRIER DOMAIN-CONTAINING PROTEIN"/>
    <property type="match status" value="1"/>
</dbReference>
<sequence length="507" mass="58114">MKTKSLITHIYDFLEKSLIKSSKKTAFIEPFAKERKEITYKNFDLFSKKLASEILKTLGNDNPTQAPVLIILPKGIDCLISFFGVALSGNFYTLLDEKSPKERVEKVIEVLKPKLFITSKDLEFNLDLPTLYTQDFESFDIDENLIKNAKEKHIDTNLLYVLFTSGSTGIPKGVSIAHKSVIDYTYNICEILQINQNSSLLNQTPFYFSASVRDIFSSVKSGATLHLLPNHLFAFSHEILSYMQEQNTTHISWVPSVLTHLCKGQALEKFQLKSLKTIAWVGEFMPIKTLNTWKNSCTHATFINLYGPTEIAGTCSYYKIDRDFKENEILPIGKSSNNTQVLLFDENMQLITSKQTNQKGELFIRGSNISLGYYNEKEKTKQAFIQNPLHDNYLDLLYKTGDIASYNEFGELILHGRKDYQIKYMGHRIELGEIESVINSHASIKNSACIFKDKIICFYESDEEINLKTFCKEKLVSYMIPSQFIMLDKLQLNQNGKIDRKVLKELI</sequence>
<reference evidence="4 5" key="1">
    <citation type="journal article" date="2019" name="Appl. Environ. Microbiol.">
        <title>Population genetics and characterization of Campylobacter jejuni isolates in western jackdaws and game birds in Finland.</title>
        <authorList>
            <person name="Kovanen S."/>
            <person name="Rossi M."/>
            <person name="Pohja-Mykra M."/>
            <person name="Nieminen T."/>
            <person name="Raunio-Saarnisto M."/>
            <person name="Sauvala M."/>
            <person name="Fredriksson-Ahomaa M."/>
            <person name="Hanninen M.L."/>
            <person name="Kivisto R."/>
        </authorList>
    </citation>
    <scope>NUCLEOTIDE SEQUENCE [LARGE SCALE GENOMIC DNA]</scope>
    <source>
        <strain evidence="4 5">CB313</strain>
    </source>
</reference>
<dbReference type="InterPro" id="IPR020845">
    <property type="entry name" value="AMP-binding_CS"/>
</dbReference>
<keyword evidence="2" id="KW-0597">Phosphoprotein</keyword>
<proteinExistence type="predicted"/>